<keyword evidence="4" id="KW-0804">Transcription</keyword>
<evidence type="ECO:0000256" key="4">
    <source>
        <dbReference type="ARBA" id="ARBA00023163"/>
    </source>
</evidence>
<comment type="caution">
    <text evidence="9">The sequence shown here is derived from an EMBL/GenBank/DDBJ whole genome shotgun (WGS) entry which is preliminary data.</text>
</comment>
<dbReference type="OrthoDB" id="9804285at2"/>
<dbReference type="PANTHER" id="PTHR30385">
    <property type="entry name" value="SIGMA FACTOR F FLAGELLAR"/>
    <property type="match status" value="1"/>
</dbReference>
<dbReference type="InterPro" id="IPR007624">
    <property type="entry name" value="RNA_pol_sigma70_r3"/>
</dbReference>
<dbReference type="GO" id="GO:0016987">
    <property type="term" value="F:sigma factor activity"/>
    <property type="evidence" value="ECO:0007669"/>
    <property type="project" value="UniProtKB-KW"/>
</dbReference>
<dbReference type="InterPro" id="IPR013324">
    <property type="entry name" value="RNA_pol_sigma_r3/r4-like"/>
</dbReference>
<organism evidence="9 10">
    <name type="scientific">Kribbella voronezhensis</name>
    <dbReference type="NCBI Taxonomy" id="2512212"/>
    <lineage>
        <taxon>Bacteria</taxon>
        <taxon>Bacillati</taxon>
        <taxon>Actinomycetota</taxon>
        <taxon>Actinomycetes</taxon>
        <taxon>Propionibacteriales</taxon>
        <taxon>Kribbellaceae</taxon>
        <taxon>Kribbella</taxon>
    </lineage>
</organism>
<dbReference type="Pfam" id="PF04539">
    <property type="entry name" value="Sigma70_r3"/>
    <property type="match status" value="1"/>
</dbReference>
<dbReference type="EMBL" id="SOCE01000001">
    <property type="protein sequence ID" value="TDU89150.1"/>
    <property type="molecule type" value="Genomic_DNA"/>
</dbReference>
<accession>A0A4R7TAT0</accession>
<dbReference type="CDD" id="cd06171">
    <property type="entry name" value="Sigma70_r4"/>
    <property type="match status" value="1"/>
</dbReference>
<dbReference type="SUPFAM" id="SSF88946">
    <property type="entry name" value="Sigma2 domain of RNA polymerase sigma factors"/>
    <property type="match status" value="1"/>
</dbReference>
<gene>
    <name evidence="9" type="ORF">EV138_2705</name>
</gene>
<feature type="domain" description="RNA polymerase sigma-70 region 2" evidence="7">
    <location>
        <begin position="52"/>
        <end position="119"/>
    </location>
</feature>
<evidence type="ECO:0000256" key="3">
    <source>
        <dbReference type="ARBA" id="ARBA00023125"/>
    </source>
</evidence>
<dbReference type="InterPro" id="IPR007630">
    <property type="entry name" value="RNA_pol_sigma70_r4"/>
</dbReference>
<reference evidence="9 10" key="1">
    <citation type="submission" date="2019-03" db="EMBL/GenBank/DDBJ databases">
        <title>Genomic Encyclopedia of Type Strains, Phase III (KMG-III): the genomes of soil and plant-associated and newly described type strains.</title>
        <authorList>
            <person name="Whitman W."/>
        </authorList>
    </citation>
    <scope>NUCLEOTIDE SEQUENCE [LARGE SCALE GENOMIC DNA]</scope>
    <source>
        <strain evidence="9 10">VKM Ac-2575</strain>
    </source>
</reference>
<dbReference type="InterPro" id="IPR014284">
    <property type="entry name" value="RNA_pol_sigma-70_dom"/>
</dbReference>
<dbReference type="Gene3D" id="1.20.120.1810">
    <property type="match status" value="1"/>
</dbReference>
<dbReference type="GO" id="GO:0003677">
    <property type="term" value="F:DNA binding"/>
    <property type="evidence" value="ECO:0007669"/>
    <property type="project" value="UniProtKB-KW"/>
</dbReference>
<dbReference type="NCBIfam" id="TIGR02980">
    <property type="entry name" value="SigBFG"/>
    <property type="match status" value="1"/>
</dbReference>
<evidence type="ECO:0000259" key="7">
    <source>
        <dbReference type="Pfam" id="PF04542"/>
    </source>
</evidence>
<evidence type="ECO:0000256" key="5">
    <source>
        <dbReference type="SAM" id="MobiDB-lite"/>
    </source>
</evidence>
<dbReference type="GO" id="GO:0006352">
    <property type="term" value="P:DNA-templated transcription initiation"/>
    <property type="evidence" value="ECO:0007669"/>
    <property type="project" value="InterPro"/>
</dbReference>
<dbReference type="InterPro" id="IPR000943">
    <property type="entry name" value="RNA_pol_sigma70"/>
</dbReference>
<evidence type="ECO:0000313" key="9">
    <source>
        <dbReference type="EMBL" id="TDU89150.1"/>
    </source>
</evidence>
<dbReference type="PANTHER" id="PTHR30385:SF4">
    <property type="entry name" value="RNA POLYMERASE SIGMA-E FACTOR"/>
    <property type="match status" value="1"/>
</dbReference>
<evidence type="ECO:0000313" key="10">
    <source>
        <dbReference type="Proteomes" id="UP000295151"/>
    </source>
</evidence>
<dbReference type="Gene3D" id="1.10.10.10">
    <property type="entry name" value="Winged helix-like DNA-binding domain superfamily/Winged helix DNA-binding domain"/>
    <property type="match status" value="2"/>
</dbReference>
<feature type="compositionally biased region" description="Polar residues" evidence="5">
    <location>
        <begin position="1"/>
        <end position="16"/>
    </location>
</feature>
<dbReference type="InterPro" id="IPR013325">
    <property type="entry name" value="RNA_pol_sigma_r2"/>
</dbReference>
<keyword evidence="2" id="KW-0731">Sigma factor</keyword>
<dbReference type="Proteomes" id="UP000295151">
    <property type="component" value="Unassembled WGS sequence"/>
</dbReference>
<evidence type="ECO:0000259" key="8">
    <source>
        <dbReference type="Pfam" id="PF04545"/>
    </source>
</evidence>
<keyword evidence="3" id="KW-0238">DNA-binding</keyword>
<dbReference type="AlphaFoldDB" id="A0A4R7TAT0"/>
<evidence type="ECO:0000256" key="1">
    <source>
        <dbReference type="ARBA" id="ARBA00023015"/>
    </source>
</evidence>
<sequence length="275" mass="30074">MVTALASTTVDEQSAPNDPKQRRDRATRALLAQRAGSTNEEERQSLLEQAIELNLGIAHSIASRFRGRGVESDDLDQVAYLGLLKAARSYRPDTDTPFLAYAVPTIRGEVKRYFRDCSWTVRIPRRLQELQGSIAAARPQLVQDLQRDPTLEELAEAIGVEVGDVEAAIAADGCFSVLSLDRPMDGESTASLADTIADEEDSAFEQTEAVAVLEPVLNGLSPRERKILELRFVEGHTQADIGAEIGVSQMQVSRLLRGILDRLRNQIEPPAAVAA</sequence>
<dbReference type="SUPFAM" id="SSF88659">
    <property type="entry name" value="Sigma3 and sigma4 domains of RNA polymerase sigma factors"/>
    <property type="match status" value="2"/>
</dbReference>
<dbReference type="PRINTS" id="PR00046">
    <property type="entry name" value="SIGMA70FCT"/>
</dbReference>
<evidence type="ECO:0000259" key="6">
    <source>
        <dbReference type="Pfam" id="PF04539"/>
    </source>
</evidence>
<proteinExistence type="predicted"/>
<feature type="domain" description="RNA polymerase sigma-70 region 4" evidence="8">
    <location>
        <begin position="216"/>
        <end position="265"/>
    </location>
</feature>
<dbReference type="Pfam" id="PF04542">
    <property type="entry name" value="Sigma70_r2"/>
    <property type="match status" value="1"/>
</dbReference>
<dbReference type="InterPro" id="IPR007627">
    <property type="entry name" value="RNA_pol_sigma70_r2"/>
</dbReference>
<protein>
    <submittedName>
        <fullName evidence="9">RNA polymerase sigma-B factor</fullName>
    </submittedName>
</protein>
<dbReference type="RefSeq" id="WP_133979134.1">
    <property type="nucleotide sequence ID" value="NZ_SOCE01000001.1"/>
</dbReference>
<dbReference type="NCBIfam" id="TIGR02937">
    <property type="entry name" value="sigma70-ECF"/>
    <property type="match status" value="1"/>
</dbReference>
<keyword evidence="10" id="KW-1185">Reference proteome</keyword>
<dbReference type="Pfam" id="PF04545">
    <property type="entry name" value="Sigma70_r4"/>
    <property type="match status" value="1"/>
</dbReference>
<feature type="domain" description="RNA polymerase sigma-70 region 3" evidence="6">
    <location>
        <begin position="132"/>
        <end position="203"/>
    </location>
</feature>
<dbReference type="InterPro" id="IPR036388">
    <property type="entry name" value="WH-like_DNA-bd_sf"/>
</dbReference>
<keyword evidence="1" id="KW-0805">Transcription regulation</keyword>
<dbReference type="InterPro" id="IPR014322">
    <property type="entry name" value="RNA_pol_sigma-B/F/G"/>
</dbReference>
<feature type="region of interest" description="Disordered" evidence="5">
    <location>
        <begin position="1"/>
        <end position="26"/>
    </location>
</feature>
<name>A0A4R7TAT0_9ACTN</name>
<evidence type="ECO:0000256" key="2">
    <source>
        <dbReference type="ARBA" id="ARBA00023082"/>
    </source>
</evidence>